<dbReference type="Gramene" id="Ma08_t27690.1">
    <property type="protein sequence ID" value="Ma08_p27690.1"/>
    <property type="gene ID" value="Ma08_g27690"/>
</dbReference>
<evidence type="ECO:0000313" key="4">
    <source>
        <dbReference type="Proteomes" id="UP000012960"/>
    </source>
</evidence>
<proteinExistence type="predicted"/>
<feature type="compositionally biased region" description="Basic and acidic residues" evidence="1">
    <location>
        <begin position="122"/>
        <end position="149"/>
    </location>
</feature>
<reference evidence="2" key="1">
    <citation type="submission" date="2021-03" db="EMBL/GenBank/DDBJ databases">
        <authorList>
            <consortium name="Genoscope - CEA"/>
            <person name="William W."/>
        </authorList>
    </citation>
    <scope>NUCLEOTIDE SEQUENCE</scope>
    <source>
        <strain evidence="2">Doubled-haploid Pahang</strain>
    </source>
</reference>
<dbReference type="OMA" id="WEVEELH"/>
<dbReference type="EnsemblPlants" id="Ma08_t27690.1">
    <property type="protein sequence ID" value="Ma08_p27690.1"/>
    <property type="gene ID" value="Ma08_g27690"/>
</dbReference>
<gene>
    <name evidence="2" type="ORF">GSMUA_88470.1</name>
</gene>
<evidence type="ECO:0000313" key="3">
    <source>
        <dbReference type="EnsemblPlants" id="Ma08_p27690.1"/>
    </source>
</evidence>
<reference evidence="3" key="2">
    <citation type="submission" date="2021-05" db="UniProtKB">
        <authorList>
            <consortium name="EnsemblPlants"/>
        </authorList>
    </citation>
    <scope>IDENTIFICATION</scope>
    <source>
        <strain evidence="3">subsp. malaccensis</strain>
    </source>
</reference>
<accession>A0A804KBG0</accession>
<dbReference type="AlphaFoldDB" id="A0A804KBG0"/>
<sequence length="149" mass="16851">MRECHNNNKQKDCVSCHTCGNINWAKCMKCNICNTNKSGHSECGVSMLEMQLLMVIKQANKHVCSFGFSHIGLLDDGEIYDEFGNLKKKFHAKTQQAESGQMVPGSGRAGWEVDEIVMTGRHGMDKSRDSNKRESSKNREIDGPERERR</sequence>
<name>A0A804KBG0_MUSAM</name>
<dbReference type="EMBL" id="HG996472">
    <property type="protein sequence ID" value="CAG1832927.1"/>
    <property type="molecule type" value="Genomic_DNA"/>
</dbReference>
<dbReference type="PANTHER" id="PTHR12999:SF17">
    <property type="entry name" value="ZINC FINGER RAN-BINDING DOMAIN-CONTAINING PROTEIN 2"/>
    <property type="match status" value="1"/>
</dbReference>
<keyword evidence="4" id="KW-1185">Reference proteome</keyword>
<organism evidence="3 4">
    <name type="scientific">Musa acuminata subsp. malaccensis</name>
    <name type="common">Wild banana</name>
    <name type="synonym">Musa malaccensis</name>
    <dbReference type="NCBI Taxonomy" id="214687"/>
    <lineage>
        <taxon>Eukaryota</taxon>
        <taxon>Viridiplantae</taxon>
        <taxon>Streptophyta</taxon>
        <taxon>Embryophyta</taxon>
        <taxon>Tracheophyta</taxon>
        <taxon>Spermatophyta</taxon>
        <taxon>Magnoliopsida</taxon>
        <taxon>Liliopsida</taxon>
        <taxon>Zingiberales</taxon>
        <taxon>Musaceae</taxon>
        <taxon>Musa</taxon>
    </lineage>
</organism>
<dbReference type="Proteomes" id="UP000012960">
    <property type="component" value="Unplaced"/>
</dbReference>
<evidence type="ECO:0000313" key="2">
    <source>
        <dbReference type="EMBL" id="CAG1832927.1"/>
    </source>
</evidence>
<dbReference type="InParanoid" id="A0A804KBG0"/>
<dbReference type="PANTHER" id="PTHR12999">
    <property type="entry name" value="ZINC FINGER RAN-BINDING DOMAIN-CONTAINING PROTEIN 2 ZRANB2-RELATED"/>
    <property type="match status" value="1"/>
</dbReference>
<evidence type="ECO:0000256" key="1">
    <source>
        <dbReference type="SAM" id="MobiDB-lite"/>
    </source>
</evidence>
<protein>
    <submittedName>
        <fullName evidence="2">(wild Malaysian banana) hypothetical protein</fullName>
    </submittedName>
</protein>
<feature type="region of interest" description="Disordered" evidence="1">
    <location>
        <begin position="117"/>
        <end position="149"/>
    </location>
</feature>